<accession>A0A8B8G4T6</accession>
<proteinExistence type="predicted"/>
<sequence>MIRDDGENVWFDEIARMTRIEREAVEAKRRQIEIKARGEQDERFKQVMEIHQEISKLVSDRLTDHVIDEYANEVAVTLLKNAIADQNNTRRDDEHIEQDLQEFLMHSANTT</sequence>
<evidence type="ECO:0000313" key="1">
    <source>
        <dbReference type="Proteomes" id="UP000694846"/>
    </source>
</evidence>
<dbReference type="GeneID" id="112688562"/>
<dbReference type="AlphaFoldDB" id="A0A8B8G4T6"/>
<dbReference type="OrthoDB" id="6630017at2759"/>
<evidence type="ECO:0000313" key="2">
    <source>
        <dbReference type="RefSeq" id="XP_025417601.1"/>
    </source>
</evidence>
<dbReference type="Proteomes" id="UP000694846">
    <property type="component" value="Unplaced"/>
</dbReference>
<gene>
    <name evidence="2" type="primary">LOC112688562</name>
</gene>
<dbReference type="RefSeq" id="XP_025417601.1">
    <property type="nucleotide sequence ID" value="XM_025561816.1"/>
</dbReference>
<organism evidence="1 2">
    <name type="scientific">Sipha flava</name>
    <name type="common">yellow sugarcane aphid</name>
    <dbReference type="NCBI Taxonomy" id="143950"/>
    <lineage>
        <taxon>Eukaryota</taxon>
        <taxon>Metazoa</taxon>
        <taxon>Ecdysozoa</taxon>
        <taxon>Arthropoda</taxon>
        <taxon>Hexapoda</taxon>
        <taxon>Insecta</taxon>
        <taxon>Pterygota</taxon>
        <taxon>Neoptera</taxon>
        <taxon>Paraneoptera</taxon>
        <taxon>Hemiptera</taxon>
        <taxon>Sternorrhyncha</taxon>
        <taxon>Aphidomorpha</taxon>
        <taxon>Aphidoidea</taxon>
        <taxon>Aphididae</taxon>
        <taxon>Sipha</taxon>
    </lineage>
</organism>
<reference evidence="2" key="1">
    <citation type="submission" date="2025-08" db="UniProtKB">
        <authorList>
            <consortium name="RefSeq"/>
        </authorList>
    </citation>
    <scope>IDENTIFICATION</scope>
    <source>
        <tissue evidence="2">Whole body</tissue>
    </source>
</reference>
<name>A0A8B8G4T6_9HEMI</name>
<protein>
    <submittedName>
        <fullName evidence="2">Uncharacterized protein LOC112688562</fullName>
    </submittedName>
</protein>
<keyword evidence="1" id="KW-1185">Reference proteome</keyword>